<dbReference type="GeneID" id="63818831"/>
<feature type="compositionally biased region" description="Acidic residues" evidence="1">
    <location>
        <begin position="209"/>
        <end position="231"/>
    </location>
</feature>
<keyword evidence="3" id="KW-1185">Reference proteome</keyword>
<accession>A0A165HAL0</accession>
<evidence type="ECO:0000313" key="2">
    <source>
        <dbReference type="EMBL" id="KZT11470.1"/>
    </source>
</evidence>
<dbReference type="InParanoid" id="A0A165HAL0"/>
<dbReference type="EMBL" id="KV427607">
    <property type="protein sequence ID" value="KZT11470.1"/>
    <property type="molecule type" value="Genomic_DNA"/>
</dbReference>
<dbReference type="AlphaFoldDB" id="A0A165HAL0"/>
<proteinExistence type="predicted"/>
<protein>
    <submittedName>
        <fullName evidence="2">Uncharacterized protein</fullName>
    </submittedName>
</protein>
<dbReference type="Proteomes" id="UP000076871">
    <property type="component" value="Unassembled WGS sequence"/>
</dbReference>
<dbReference type="RefSeq" id="XP_040769210.1">
    <property type="nucleotide sequence ID" value="XM_040901799.1"/>
</dbReference>
<name>A0A165HAL0_9APHY</name>
<evidence type="ECO:0000313" key="3">
    <source>
        <dbReference type="Proteomes" id="UP000076871"/>
    </source>
</evidence>
<reference evidence="2 3" key="1">
    <citation type="journal article" date="2016" name="Mol. Biol. Evol.">
        <title>Comparative Genomics of Early-Diverging Mushroom-Forming Fungi Provides Insights into the Origins of Lignocellulose Decay Capabilities.</title>
        <authorList>
            <person name="Nagy L.G."/>
            <person name="Riley R."/>
            <person name="Tritt A."/>
            <person name="Adam C."/>
            <person name="Daum C."/>
            <person name="Floudas D."/>
            <person name="Sun H."/>
            <person name="Yadav J.S."/>
            <person name="Pangilinan J."/>
            <person name="Larsson K.H."/>
            <person name="Matsuura K."/>
            <person name="Barry K."/>
            <person name="Labutti K."/>
            <person name="Kuo R."/>
            <person name="Ohm R.A."/>
            <person name="Bhattacharya S.S."/>
            <person name="Shirouzu T."/>
            <person name="Yoshinaga Y."/>
            <person name="Martin F.M."/>
            <person name="Grigoriev I.V."/>
            <person name="Hibbett D.S."/>
        </authorList>
    </citation>
    <scope>NUCLEOTIDE SEQUENCE [LARGE SCALE GENOMIC DNA]</scope>
    <source>
        <strain evidence="2 3">93-53</strain>
    </source>
</reference>
<sequence>MTESTSQSPSLLAMARNKLLSTSVNGVKDSSSLHRWVLLRNSLVQPHTPAPIATPEKADVPYVYRRVEDEGCDQEEEVAFMFPDPDALSRDAGVCGSENDWLDSLLEDLGEDDDLDAEEGGLETSMSGAPPDEDDEPLSPLYSPMSSSDNLVDQSSFYVNPHAIPIPYPIPYPPVRPSLVSAWYGLDSSPDSLLEASSPLYHDPLPYYDVDDTEDLPVPDAIEDTSDDESDAPATPFDHSTSSICPLDPASVPLPSERRRRSHSRQPQVYVDTDDSYFYPFGLDPLPSHVDNPVHAARVYGPSVYQQC</sequence>
<evidence type="ECO:0000256" key="1">
    <source>
        <dbReference type="SAM" id="MobiDB-lite"/>
    </source>
</evidence>
<dbReference type="STRING" id="1314785.A0A165HAL0"/>
<feature type="compositionally biased region" description="Acidic residues" evidence="1">
    <location>
        <begin position="112"/>
        <end position="121"/>
    </location>
</feature>
<feature type="region of interest" description="Disordered" evidence="1">
    <location>
        <begin position="112"/>
        <end position="141"/>
    </location>
</feature>
<feature type="region of interest" description="Disordered" evidence="1">
    <location>
        <begin position="209"/>
        <end position="271"/>
    </location>
</feature>
<dbReference type="OrthoDB" id="3263748at2759"/>
<gene>
    <name evidence="2" type="ORF">LAESUDRAFT_272150</name>
</gene>
<organism evidence="2 3">
    <name type="scientific">Laetiporus sulphureus 93-53</name>
    <dbReference type="NCBI Taxonomy" id="1314785"/>
    <lineage>
        <taxon>Eukaryota</taxon>
        <taxon>Fungi</taxon>
        <taxon>Dikarya</taxon>
        <taxon>Basidiomycota</taxon>
        <taxon>Agaricomycotina</taxon>
        <taxon>Agaricomycetes</taxon>
        <taxon>Polyporales</taxon>
        <taxon>Laetiporus</taxon>
    </lineage>
</organism>